<dbReference type="Proteomes" id="UP000002499">
    <property type="component" value="Unassembled WGS sequence"/>
</dbReference>
<evidence type="ECO:0000313" key="3">
    <source>
        <dbReference type="EMBL" id="EFY87674.1"/>
    </source>
</evidence>
<keyword evidence="1" id="KW-0732">Signal</keyword>
<feature type="domain" description="Calcineurin-like phosphoesterase" evidence="2">
    <location>
        <begin position="61"/>
        <end position="158"/>
    </location>
</feature>
<keyword evidence="4" id="KW-1185">Reference proteome</keyword>
<dbReference type="EMBL" id="GL698523">
    <property type="protein sequence ID" value="EFY87674.1"/>
    <property type="molecule type" value="Genomic_DNA"/>
</dbReference>
<dbReference type="OrthoDB" id="783096at2759"/>
<feature type="chain" id="PRO_5003235547" description="Calcineurin-like phosphoesterase domain-containing protein" evidence="1">
    <location>
        <begin position="20"/>
        <end position="459"/>
    </location>
</feature>
<reference evidence="3 4" key="1">
    <citation type="journal article" date="2011" name="PLoS Genet.">
        <title>Genome sequencing and comparative transcriptomics of the model entomopathogenic fungi Metarhizium anisopliae and M. acridum.</title>
        <authorList>
            <person name="Gao Q."/>
            <person name="Jin K."/>
            <person name="Ying S.H."/>
            <person name="Zhang Y."/>
            <person name="Xiao G."/>
            <person name="Shang Y."/>
            <person name="Duan Z."/>
            <person name="Hu X."/>
            <person name="Xie X.Q."/>
            <person name="Zhou G."/>
            <person name="Peng G."/>
            <person name="Luo Z."/>
            <person name="Huang W."/>
            <person name="Wang B."/>
            <person name="Fang W."/>
            <person name="Wang S."/>
            <person name="Zhong Y."/>
            <person name="Ma L.J."/>
            <person name="St Leger R.J."/>
            <person name="Zhao G.P."/>
            <person name="Pei Y."/>
            <person name="Feng M.G."/>
            <person name="Xia Y."/>
            <person name="Wang C."/>
        </authorList>
    </citation>
    <scope>NUCLEOTIDE SEQUENCE [LARGE SCALE GENOMIC DNA]</scope>
    <source>
        <strain evidence="3 4">CQMa 102</strain>
    </source>
</reference>
<dbReference type="GO" id="GO:0005737">
    <property type="term" value="C:cytoplasm"/>
    <property type="evidence" value="ECO:0007669"/>
    <property type="project" value="TreeGrafter"/>
</dbReference>
<dbReference type="GO" id="GO:0016788">
    <property type="term" value="F:hydrolase activity, acting on ester bonds"/>
    <property type="evidence" value="ECO:0007669"/>
    <property type="project" value="TreeGrafter"/>
</dbReference>
<dbReference type="PANTHER" id="PTHR32440">
    <property type="entry name" value="PHOSPHATASE DCR2-RELATED-RELATED"/>
    <property type="match status" value="1"/>
</dbReference>
<dbReference type="InterPro" id="IPR029052">
    <property type="entry name" value="Metallo-depent_PP-like"/>
</dbReference>
<dbReference type="OMA" id="TYWVPVY"/>
<dbReference type="AlphaFoldDB" id="E9E8S0"/>
<evidence type="ECO:0000256" key="1">
    <source>
        <dbReference type="SAM" id="SignalP"/>
    </source>
</evidence>
<evidence type="ECO:0000313" key="4">
    <source>
        <dbReference type="Proteomes" id="UP000002499"/>
    </source>
</evidence>
<dbReference type="eggNOG" id="KOG1432">
    <property type="taxonomic scope" value="Eukaryota"/>
</dbReference>
<dbReference type="Gene3D" id="3.60.21.10">
    <property type="match status" value="1"/>
</dbReference>
<organism evidence="4">
    <name type="scientific">Metarhizium acridum (strain CQMa 102)</name>
    <dbReference type="NCBI Taxonomy" id="655827"/>
    <lineage>
        <taxon>Eukaryota</taxon>
        <taxon>Fungi</taxon>
        <taxon>Dikarya</taxon>
        <taxon>Ascomycota</taxon>
        <taxon>Pezizomycotina</taxon>
        <taxon>Sordariomycetes</taxon>
        <taxon>Hypocreomycetidae</taxon>
        <taxon>Hypocreales</taxon>
        <taxon>Clavicipitaceae</taxon>
        <taxon>Metarhizium</taxon>
    </lineage>
</organism>
<accession>E9E8S0</accession>
<dbReference type="InterPro" id="IPR004843">
    <property type="entry name" value="Calcineurin-like_PHP"/>
</dbReference>
<sequence>MLAAVLLFMLSACVDVSRQSPVRRDARVPETYAPSNSSSSNYNRRLSFNQDGTFQISIFEDLHFGENAWDQWGPQQDINSVKVINAVLDSEAPNLVVLNGDLITGENTYLENSTAYLDQIVGPLVSRGLPWASTYGNHDHNFNISGAGLLARERRWPNSLTGNMVAGRNAGVTNYYLPVYAADCARSDCAPELVLWFFDSRGGFYFRERNADGSEVGQPDWVDASVVQWFEATSAALRRRFHRPDGVDASVVQWFEATSAALRRRFHRVIPSLAFVHIPTNASLAVQGSVDAHRQPGINDDVPLAQQAQGWCADGSNGDECVYGGQDEPFMKAVAATPGLIGLFSGHDHGATWCYKWDGPVPGMTVAGNGLNICFGQHSGYGGYGSWIRGARQLRVSSDVLRRHRWEAETWIRTEKGGVVGRVSLNATYGKDWYPATPDDKTYCPTCNYTVITPGPRRR</sequence>
<feature type="signal peptide" evidence="1">
    <location>
        <begin position="1"/>
        <end position="19"/>
    </location>
</feature>
<gene>
    <name evidence="3" type="ORF">MAC_06268</name>
</gene>
<evidence type="ECO:0000259" key="2">
    <source>
        <dbReference type="Pfam" id="PF00149"/>
    </source>
</evidence>
<dbReference type="InParanoid" id="E9E8S0"/>
<dbReference type="SUPFAM" id="SSF56300">
    <property type="entry name" value="Metallo-dependent phosphatases"/>
    <property type="match status" value="1"/>
</dbReference>
<protein>
    <recommendedName>
        <fullName evidence="2">Calcineurin-like phosphoesterase domain-containing protein</fullName>
    </recommendedName>
</protein>
<proteinExistence type="predicted"/>
<dbReference type="CDD" id="cd07383">
    <property type="entry name" value="MPP_Dcr2"/>
    <property type="match status" value="1"/>
</dbReference>
<dbReference type="HOGENOM" id="CLU_019692_1_1_1"/>
<dbReference type="PANTHER" id="PTHR32440:SF11">
    <property type="entry name" value="METALLOPHOSPHOESTERASE DOMAIN-CONTAINING PROTEIN"/>
    <property type="match status" value="1"/>
</dbReference>
<dbReference type="Pfam" id="PF00149">
    <property type="entry name" value="Metallophos"/>
    <property type="match status" value="1"/>
</dbReference>
<name>E9E8S0_METAQ</name>